<evidence type="ECO:0000259" key="7">
    <source>
        <dbReference type="PROSITE" id="PS51448"/>
    </source>
</evidence>
<feature type="region of interest" description="Disordered" evidence="6">
    <location>
        <begin position="69"/>
        <end position="103"/>
    </location>
</feature>
<sequence length="523" mass="57535">MASPPQTLPSGPQDPTMPTVYPPHHYPQPVTCSPSAHTICSYDPYPVDVPHYQPHHPYPLYLTPSPSLTTPALPSTGTALPGATQPPQTSPTTPSPSSRTISTTTTLTPWMSILTPTLPPQPSLSPGLSPRPSLRCLAGQMMVSLPSALLDSIQVKDQLNGWVSISSAPAACRYILQMSKGGGVILHSPLPACHSQAMALNPHQLSLPLKFWDTVLGQYRTLELHCPSTVTPSPHTTTTTHTRPPTPPKPHVFCSARHMRVELPPGPISGIVVKDIEGNEMSLMDAPKHCGYVASKGKDGMITLNRPFNSCHMTVQGKEHRMDVIYSTLNGQKGKAQLSCPVSIPVSHQECNLPSDQRLPCGRRPLSQAECLSLGCCYSTKPSACYYSMDGGRPNGNLHGGDHQHGPVNHPRLWDHHQRLSYQAAGRVPVHSWLCDVQYSSFYPQYHRPLQMLLGKPLHLEVRLLNPPQMTKWSCWYTTAWPTPDQDRLSGYSSIMDVLTIWTRPLRSLTHLLHPHPFHQGQI</sequence>
<dbReference type="InterPro" id="IPR000519">
    <property type="entry name" value="P_trefoil_dom"/>
</dbReference>
<evidence type="ECO:0000256" key="1">
    <source>
        <dbReference type="ARBA" id="ARBA00004613"/>
    </source>
</evidence>
<organism evidence="8 9">
    <name type="scientific">Salmo salar</name>
    <name type="common">Atlantic salmon</name>
    <dbReference type="NCBI Taxonomy" id="8030"/>
    <lineage>
        <taxon>Eukaryota</taxon>
        <taxon>Metazoa</taxon>
        <taxon>Chordata</taxon>
        <taxon>Craniata</taxon>
        <taxon>Vertebrata</taxon>
        <taxon>Euteleostomi</taxon>
        <taxon>Actinopterygii</taxon>
        <taxon>Neopterygii</taxon>
        <taxon>Teleostei</taxon>
        <taxon>Protacanthopterygii</taxon>
        <taxon>Salmoniformes</taxon>
        <taxon>Salmonidae</taxon>
        <taxon>Salmoninae</taxon>
        <taxon>Salmo</taxon>
    </lineage>
</organism>
<evidence type="ECO:0000313" key="8">
    <source>
        <dbReference type="Proteomes" id="UP001652741"/>
    </source>
</evidence>
<evidence type="ECO:0000256" key="2">
    <source>
        <dbReference type="ARBA" id="ARBA00022525"/>
    </source>
</evidence>
<comment type="subcellular location">
    <subcellularLocation>
        <location evidence="1">Secreted</location>
    </subcellularLocation>
</comment>
<dbReference type="CDD" id="cd00111">
    <property type="entry name" value="Trefoil"/>
    <property type="match status" value="1"/>
</dbReference>
<feature type="domain" description="P-type" evidence="7">
    <location>
        <begin position="349"/>
        <end position="389"/>
    </location>
</feature>
<evidence type="ECO:0000256" key="6">
    <source>
        <dbReference type="SAM" id="MobiDB-lite"/>
    </source>
</evidence>
<comment type="caution">
    <text evidence="5">Lacks conserved residue(s) required for the propagation of feature annotation.</text>
</comment>
<dbReference type="PANTHER" id="PTHR23343:SF117">
    <property type="entry name" value="ZONA PELLUCIDA SPERM-BINDING PROTEIN 4-LIKE ISOFORM X1"/>
    <property type="match status" value="1"/>
</dbReference>
<dbReference type="PANTHER" id="PTHR23343">
    <property type="entry name" value="ZONA PELLUCIDA SPERM-BINDING PROTEIN"/>
    <property type="match status" value="1"/>
</dbReference>
<dbReference type="Pfam" id="PF22821">
    <property type="entry name" value="ZP1_ZP4_Ig-like"/>
    <property type="match status" value="1"/>
</dbReference>
<evidence type="ECO:0000256" key="3">
    <source>
        <dbReference type="ARBA" id="ARBA00022729"/>
    </source>
</evidence>
<feature type="disulfide bond" evidence="5">
    <location>
        <begin position="351"/>
        <end position="377"/>
    </location>
</feature>
<dbReference type="Pfam" id="PF00088">
    <property type="entry name" value="Trefoil"/>
    <property type="match status" value="1"/>
</dbReference>
<name>A0ABM3EDM3_SALSA</name>
<feature type="disulfide bond" evidence="5">
    <location>
        <begin position="361"/>
        <end position="376"/>
    </location>
</feature>
<feature type="region of interest" description="Disordered" evidence="6">
    <location>
        <begin position="1"/>
        <end position="22"/>
    </location>
</feature>
<protein>
    <submittedName>
        <fullName evidence="9">Proline-rich protein 36-like isoform X1</fullName>
    </submittedName>
</protein>
<dbReference type="InterPro" id="IPR054554">
    <property type="entry name" value="ZP1/4_Ig-like"/>
</dbReference>
<proteinExistence type="predicted"/>
<reference evidence="9" key="1">
    <citation type="submission" date="2025-08" db="UniProtKB">
        <authorList>
            <consortium name="RefSeq"/>
        </authorList>
    </citation>
    <scope>IDENTIFICATION</scope>
</reference>
<feature type="compositionally biased region" description="Polar residues" evidence="6">
    <location>
        <begin position="1"/>
        <end position="10"/>
    </location>
</feature>
<dbReference type="InterPro" id="IPR051148">
    <property type="entry name" value="Zona_Pellucida_Domain_gp"/>
</dbReference>
<keyword evidence="4 5" id="KW-1015">Disulfide bond</keyword>
<dbReference type="PROSITE" id="PS51448">
    <property type="entry name" value="P_TREFOIL_2"/>
    <property type="match status" value="1"/>
</dbReference>
<evidence type="ECO:0000256" key="5">
    <source>
        <dbReference type="PROSITE-ProRule" id="PRU00779"/>
    </source>
</evidence>
<evidence type="ECO:0000313" key="9">
    <source>
        <dbReference type="RefSeq" id="XP_045569103.1"/>
    </source>
</evidence>
<accession>A0ABM3EDM3</accession>
<dbReference type="SUPFAM" id="SSF57492">
    <property type="entry name" value="Trefoil"/>
    <property type="match status" value="1"/>
</dbReference>
<evidence type="ECO:0000256" key="4">
    <source>
        <dbReference type="ARBA" id="ARBA00023157"/>
    </source>
</evidence>
<keyword evidence="8" id="KW-1185">Reference proteome</keyword>
<dbReference type="Proteomes" id="UP001652741">
    <property type="component" value="Unplaced"/>
</dbReference>
<gene>
    <name evidence="9" type="primary">LOC106589260</name>
</gene>
<keyword evidence="3" id="KW-0732">Signal</keyword>
<dbReference type="GeneID" id="106589260"/>
<dbReference type="InterPro" id="IPR044913">
    <property type="entry name" value="P_trefoil_dom_sf"/>
</dbReference>
<dbReference type="Gene3D" id="4.10.110.10">
    <property type="entry name" value="Spasmolytic Protein, domain 1"/>
    <property type="match status" value="1"/>
</dbReference>
<keyword evidence="2" id="KW-0964">Secreted</keyword>
<dbReference type="RefSeq" id="XP_045569103.1">
    <property type="nucleotide sequence ID" value="XM_045713147.1"/>
</dbReference>